<dbReference type="Pfam" id="PF00196">
    <property type="entry name" value="GerE"/>
    <property type="match status" value="1"/>
</dbReference>
<keyword evidence="1 3" id="KW-0597">Phosphoprotein</keyword>
<name>A0A841HU39_9DEIO</name>
<organism evidence="6 7">
    <name type="scientific">Deinobacterium chartae</name>
    <dbReference type="NCBI Taxonomy" id="521158"/>
    <lineage>
        <taxon>Bacteria</taxon>
        <taxon>Thermotogati</taxon>
        <taxon>Deinococcota</taxon>
        <taxon>Deinococci</taxon>
        <taxon>Deinococcales</taxon>
        <taxon>Deinococcaceae</taxon>
        <taxon>Deinobacterium</taxon>
    </lineage>
</organism>
<gene>
    <name evidence="6" type="ORF">HNR42_000279</name>
</gene>
<accession>A0A841HU39</accession>
<dbReference type="InterPro" id="IPR011006">
    <property type="entry name" value="CheY-like_superfamily"/>
</dbReference>
<dbReference type="SMART" id="SM00421">
    <property type="entry name" value="HTH_LUXR"/>
    <property type="match status" value="1"/>
</dbReference>
<feature type="modified residue" description="4-aspartylphosphate" evidence="3">
    <location>
        <position position="54"/>
    </location>
</feature>
<dbReference type="PROSITE" id="PS50110">
    <property type="entry name" value="RESPONSE_REGULATORY"/>
    <property type="match status" value="1"/>
</dbReference>
<dbReference type="RefSeq" id="WP_183983723.1">
    <property type="nucleotide sequence ID" value="NZ_JACHHG010000001.1"/>
</dbReference>
<dbReference type="SUPFAM" id="SSF52172">
    <property type="entry name" value="CheY-like"/>
    <property type="match status" value="1"/>
</dbReference>
<dbReference type="CDD" id="cd06170">
    <property type="entry name" value="LuxR_C_like"/>
    <property type="match status" value="1"/>
</dbReference>
<dbReference type="Proteomes" id="UP000569951">
    <property type="component" value="Unassembled WGS sequence"/>
</dbReference>
<feature type="domain" description="HTH luxR-type" evidence="4">
    <location>
        <begin position="135"/>
        <end position="200"/>
    </location>
</feature>
<sequence>MARLVLVDDHPIVREGLKAYLSLQSDLEVVGEAGSLEEAVRVVAASAPDVVLLDLRLPDGSGLDLLEHLPQPGPRVLVLTSFLEAEEVREAMRRGASGFLVKHEAPAALVSSIRAALRGELPLDPQAVRVLARPHDDPLTALTARERQVLSLLGRGLSNKAIALELGVAEKTVKVHVGHLLAKLGVRHRVQAALFARERGV</sequence>
<dbReference type="CDD" id="cd17535">
    <property type="entry name" value="REC_NarL-like"/>
    <property type="match status" value="1"/>
</dbReference>
<dbReference type="PROSITE" id="PS00622">
    <property type="entry name" value="HTH_LUXR_1"/>
    <property type="match status" value="1"/>
</dbReference>
<dbReference type="Gene3D" id="3.40.50.2300">
    <property type="match status" value="1"/>
</dbReference>
<dbReference type="InterPro" id="IPR000792">
    <property type="entry name" value="Tscrpt_reg_LuxR_C"/>
</dbReference>
<dbReference type="InterPro" id="IPR016032">
    <property type="entry name" value="Sig_transdc_resp-reg_C-effctor"/>
</dbReference>
<dbReference type="InterPro" id="IPR039420">
    <property type="entry name" value="WalR-like"/>
</dbReference>
<comment type="caution">
    <text evidence="6">The sequence shown here is derived from an EMBL/GenBank/DDBJ whole genome shotgun (WGS) entry which is preliminary data.</text>
</comment>
<protein>
    <submittedName>
        <fullName evidence="6">DNA-binding NarL/FixJ family response regulator</fullName>
    </submittedName>
</protein>
<evidence type="ECO:0000259" key="4">
    <source>
        <dbReference type="PROSITE" id="PS50043"/>
    </source>
</evidence>
<keyword evidence="7" id="KW-1185">Reference proteome</keyword>
<evidence type="ECO:0000256" key="2">
    <source>
        <dbReference type="ARBA" id="ARBA00023125"/>
    </source>
</evidence>
<evidence type="ECO:0000259" key="5">
    <source>
        <dbReference type="PROSITE" id="PS50110"/>
    </source>
</evidence>
<dbReference type="GO" id="GO:0006355">
    <property type="term" value="P:regulation of DNA-templated transcription"/>
    <property type="evidence" value="ECO:0007669"/>
    <property type="project" value="InterPro"/>
</dbReference>
<dbReference type="InterPro" id="IPR001789">
    <property type="entry name" value="Sig_transdc_resp-reg_receiver"/>
</dbReference>
<dbReference type="PROSITE" id="PS50043">
    <property type="entry name" value="HTH_LUXR_2"/>
    <property type="match status" value="1"/>
</dbReference>
<dbReference type="SUPFAM" id="SSF46894">
    <property type="entry name" value="C-terminal effector domain of the bipartite response regulators"/>
    <property type="match status" value="1"/>
</dbReference>
<evidence type="ECO:0000256" key="1">
    <source>
        <dbReference type="ARBA" id="ARBA00022553"/>
    </source>
</evidence>
<dbReference type="AlphaFoldDB" id="A0A841HU39"/>
<dbReference type="PRINTS" id="PR00038">
    <property type="entry name" value="HTHLUXR"/>
</dbReference>
<dbReference type="PANTHER" id="PTHR43214">
    <property type="entry name" value="TWO-COMPONENT RESPONSE REGULATOR"/>
    <property type="match status" value="1"/>
</dbReference>
<proteinExistence type="predicted"/>
<dbReference type="Pfam" id="PF00072">
    <property type="entry name" value="Response_reg"/>
    <property type="match status" value="1"/>
</dbReference>
<dbReference type="GO" id="GO:0003677">
    <property type="term" value="F:DNA binding"/>
    <property type="evidence" value="ECO:0007669"/>
    <property type="project" value="UniProtKB-KW"/>
</dbReference>
<evidence type="ECO:0000313" key="7">
    <source>
        <dbReference type="Proteomes" id="UP000569951"/>
    </source>
</evidence>
<dbReference type="SMART" id="SM00448">
    <property type="entry name" value="REC"/>
    <property type="match status" value="1"/>
</dbReference>
<keyword evidence="2 6" id="KW-0238">DNA-binding</keyword>
<dbReference type="InterPro" id="IPR058245">
    <property type="entry name" value="NreC/VraR/RcsB-like_REC"/>
</dbReference>
<feature type="domain" description="Response regulatory" evidence="5">
    <location>
        <begin position="3"/>
        <end position="117"/>
    </location>
</feature>
<evidence type="ECO:0000313" key="6">
    <source>
        <dbReference type="EMBL" id="MBB6096867.1"/>
    </source>
</evidence>
<evidence type="ECO:0000256" key="3">
    <source>
        <dbReference type="PROSITE-ProRule" id="PRU00169"/>
    </source>
</evidence>
<reference evidence="6 7" key="1">
    <citation type="submission" date="2020-08" db="EMBL/GenBank/DDBJ databases">
        <title>Genomic Encyclopedia of Type Strains, Phase IV (KMG-IV): sequencing the most valuable type-strain genomes for metagenomic binning, comparative biology and taxonomic classification.</title>
        <authorList>
            <person name="Goeker M."/>
        </authorList>
    </citation>
    <scope>NUCLEOTIDE SEQUENCE [LARGE SCALE GENOMIC DNA]</scope>
    <source>
        <strain evidence="6 7">DSM 21458</strain>
    </source>
</reference>
<dbReference type="EMBL" id="JACHHG010000001">
    <property type="protein sequence ID" value="MBB6096867.1"/>
    <property type="molecule type" value="Genomic_DNA"/>
</dbReference>
<dbReference type="GO" id="GO:0000160">
    <property type="term" value="P:phosphorelay signal transduction system"/>
    <property type="evidence" value="ECO:0007669"/>
    <property type="project" value="InterPro"/>
</dbReference>